<dbReference type="Gene3D" id="1.10.287.110">
    <property type="entry name" value="DnaJ domain"/>
    <property type="match status" value="1"/>
</dbReference>
<organism evidence="16 17">
    <name type="scientific">Intoshia linei</name>
    <dbReference type="NCBI Taxonomy" id="1819745"/>
    <lineage>
        <taxon>Eukaryota</taxon>
        <taxon>Metazoa</taxon>
        <taxon>Spiralia</taxon>
        <taxon>Lophotrochozoa</taxon>
        <taxon>Mesozoa</taxon>
        <taxon>Orthonectida</taxon>
        <taxon>Rhopaluridae</taxon>
        <taxon>Intoshia</taxon>
    </lineage>
</organism>
<dbReference type="GO" id="GO:0005829">
    <property type="term" value="C:cytosol"/>
    <property type="evidence" value="ECO:0007669"/>
    <property type="project" value="UniProtKB-ARBA"/>
</dbReference>
<dbReference type="GO" id="GO:0005739">
    <property type="term" value="C:mitochondrion"/>
    <property type="evidence" value="ECO:0007669"/>
    <property type="project" value="UniProtKB-SubCell"/>
</dbReference>
<dbReference type="GO" id="GO:0051082">
    <property type="term" value="F:unfolded protein binding"/>
    <property type="evidence" value="ECO:0007669"/>
    <property type="project" value="InterPro"/>
</dbReference>
<dbReference type="PRINTS" id="PR00625">
    <property type="entry name" value="JDOMAIN"/>
</dbReference>
<keyword evidence="17" id="KW-1185">Reference proteome</keyword>
<keyword evidence="10" id="KW-0496">Mitochondrion</keyword>
<evidence type="ECO:0000256" key="13">
    <source>
        <dbReference type="PROSITE-ProRule" id="PRU00546"/>
    </source>
</evidence>
<feature type="domain" description="CR-type" evidence="15">
    <location>
        <begin position="182"/>
        <end position="260"/>
    </location>
</feature>
<dbReference type="EMBL" id="LWCA01000526">
    <property type="protein sequence ID" value="OAF68037.1"/>
    <property type="molecule type" value="Genomic_DNA"/>
</dbReference>
<dbReference type="Pfam" id="PF00226">
    <property type="entry name" value="DnaJ"/>
    <property type="match status" value="1"/>
</dbReference>
<feature type="domain" description="J" evidence="14">
    <location>
        <begin position="48"/>
        <end position="113"/>
    </location>
</feature>
<keyword evidence="6 13" id="KW-0863">Zinc-finger</keyword>
<comment type="caution">
    <text evidence="16">The sequence shown here is derived from an EMBL/GenBank/DDBJ whole genome shotgun (WGS) entry which is preliminary data.</text>
</comment>
<protein>
    <submittedName>
        <fullName evidence="16">Uncharacterized protein</fullName>
    </submittedName>
</protein>
<evidence type="ECO:0000313" key="17">
    <source>
        <dbReference type="Proteomes" id="UP000078046"/>
    </source>
</evidence>
<keyword evidence="9" id="KW-0007">Acetylation</keyword>
<dbReference type="Proteomes" id="UP000078046">
    <property type="component" value="Unassembled WGS sequence"/>
</dbReference>
<dbReference type="GO" id="GO:0016020">
    <property type="term" value="C:membrane"/>
    <property type="evidence" value="ECO:0007669"/>
    <property type="project" value="UniProtKB-SubCell"/>
</dbReference>
<dbReference type="InterPro" id="IPR036869">
    <property type="entry name" value="J_dom_sf"/>
</dbReference>
<dbReference type="GO" id="GO:0031072">
    <property type="term" value="F:heat shock protein binding"/>
    <property type="evidence" value="ECO:0007669"/>
    <property type="project" value="InterPro"/>
</dbReference>
<evidence type="ECO:0000256" key="5">
    <source>
        <dbReference type="ARBA" id="ARBA00022737"/>
    </source>
</evidence>
<evidence type="ECO:0000256" key="2">
    <source>
        <dbReference type="ARBA" id="ARBA00004370"/>
    </source>
</evidence>
<dbReference type="Pfam" id="PF01556">
    <property type="entry name" value="DnaJ_C"/>
    <property type="match status" value="1"/>
</dbReference>
<dbReference type="SUPFAM" id="SSF46565">
    <property type="entry name" value="Chaperone J-domain"/>
    <property type="match status" value="1"/>
</dbReference>
<name>A0A177B180_9BILA</name>
<proteinExistence type="inferred from homology"/>
<keyword evidence="5" id="KW-0677">Repeat</keyword>
<evidence type="ECO:0000256" key="7">
    <source>
        <dbReference type="ARBA" id="ARBA00022833"/>
    </source>
</evidence>
<dbReference type="PANTHER" id="PTHR44145:SF3">
    <property type="entry name" value="DNAJ HOMOLOG SUBFAMILY A MEMBER 3, MITOCHONDRIAL"/>
    <property type="match status" value="1"/>
</dbReference>
<dbReference type="SUPFAM" id="SSF57938">
    <property type="entry name" value="DnaJ/Hsp40 cysteine-rich domain"/>
    <property type="match status" value="1"/>
</dbReference>
<dbReference type="CDD" id="cd10747">
    <property type="entry name" value="DnaJ_C"/>
    <property type="match status" value="1"/>
</dbReference>
<accession>A0A177B180</accession>
<dbReference type="GO" id="GO:0008270">
    <property type="term" value="F:zinc ion binding"/>
    <property type="evidence" value="ECO:0007669"/>
    <property type="project" value="UniProtKB-KW"/>
</dbReference>
<dbReference type="InterPro" id="IPR018253">
    <property type="entry name" value="DnaJ_domain_CS"/>
</dbReference>
<dbReference type="PROSITE" id="PS51188">
    <property type="entry name" value="ZF_CR"/>
    <property type="match status" value="1"/>
</dbReference>
<dbReference type="FunFam" id="2.10.230.10:FF:000003">
    <property type="entry name" value="dnaJ homolog subfamily A member 3, mitochondrial"/>
    <property type="match status" value="1"/>
</dbReference>
<keyword evidence="3" id="KW-0488">Methylation</keyword>
<dbReference type="GO" id="GO:0043066">
    <property type="term" value="P:negative regulation of apoptotic process"/>
    <property type="evidence" value="ECO:0007669"/>
    <property type="project" value="TreeGrafter"/>
</dbReference>
<dbReference type="GO" id="GO:0006457">
    <property type="term" value="P:protein folding"/>
    <property type="evidence" value="ECO:0007669"/>
    <property type="project" value="InterPro"/>
</dbReference>
<sequence>MFRCVLFNLKGYLTHGSGIKLFCNSEKFNGIHYTNIARQFNTSSKLKDYYKVLGVDRNASSSEIKKAYYKLAKKHHPDVNKNDKSAASKFQQVSEAYETLSDPQKKQQFDNFGSTDPNAFKSAYSRTNQSSNVDPEELFRQIFGDFGSQSSRSGFNRGFNQEDMRSSIDLNIQVPFEDAALGTKMTLDVMMMSTCPRCDGSKAEPGTTAKQCNKCNGSGYETISTGPFMMRSTCRYCHGLGSIIYKPCISCKGVGKYRQKQKIKVEIPPGIENNQTLRVPVGSDEIFLTVEVLNSLYYKRKGYNLYSDLKIGISQAILGGQVNVKGLHGNITINVPSNTSSHDLIRCHGKGISKNSHSKGDHYFNIIIKSPKNLTDQQKQCITQFAIEDESVNGTVNGLKNTDQGLFYFLKSLIIYTIVPIVN</sequence>
<dbReference type="InterPro" id="IPR001623">
    <property type="entry name" value="DnaJ_domain"/>
</dbReference>
<dbReference type="Pfam" id="PF00684">
    <property type="entry name" value="DnaJ_CXXCXGXG"/>
    <property type="match status" value="1"/>
</dbReference>
<dbReference type="HAMAP" id="MF_01152">
    <property type="entry name" value="DnaJ"/>
    <property type="match status" value="1"/>
</dbReference>
<dbReference type="InterPro" id="IPR036410">
    <property type="entry name" value="HSP_DnaJ_Cys-rich_dom_sf"/>
</dbReference>
<dbReference type="Gene3D" id="2.10.230.10">
    <property type="entry name" value="Heat shock protein DnaJ, cysteine-rich domain"/>
    <property type="match status" value="1"/>
</dbReference>
<evidence type="ECO:0000256" key="3">
    <source>
        <dbReference type="ARBA" id="ARBA00022481"/>
    </source>
</evidence>
<keyword evidence="8" id="KW-0809">Transit peptide</keyword>
<evidence type="ECO:0000256" key="10">
    <source>
        <dbReference type="ARBA" id="ARBA00023128"/>
    </source>
</evidence>
<reference evidence="16 17" key="1">
    <citation type="submission" date="2016-04" db="EMBL/GenBank/DDBJ databases">
        <title>The genome of Intoshia linei affirms orthonectids as highly simplified spiralians.</title>
        <authorList>
            <person name="Mikhailov K.V."/>
            <person name="Slusarev G.S."/>
            <person name="Nikitin M.A."/>
            <person name="Logacheva M.D."/>
            <person name="Penin A."/>
            <person name="Aleoshin V."/>
            <person name="Panchin Y.V."/>
        </authorList>
    </citation>
    <scope>NUCLEOTIDE SEQUENCE [LARGE SCALE GENOMIC DNA]</scope>
    <source>
        <strain evidence="16">Intl2013</strain>
        <tissue evidence="16">Whole animal</tissue>
    </source>
</reference>
<dbReference type="GO" id="GO:0005524">
    <property type="term" value="F:ATP binding"/>
    <property type="evidence" value="ECO:0007669"/>
    <property type="project" value="InterPro"/>
</dbReference>
<dbReference type="OrthoDB" id="10256793at2759"/>
<dbReference type="PROSITE" id="PS00636">
    <property type="entry name" value="DNAJ_1"/>
    <property type="match status" value="1"/>
</dbReference>
<dbReference type="GO" id="GO:0009408">
    <property type="term" value="P:response to heat"/>
    <property type="evidence" value="ECO:0007669"/>
    <property type="project" value="InterPro"/>
</dbReference>
<evidence type="ECO:0000313" key="16">
    <source>
        <dbReference type="EMBL" id="OAF68037.1"/>
    </source>
</evidence>
<dbReference type="InterPro" id="IPR008971">
    <property type="entry name" value="HSP40/DnaJ_pept-bd"/>
</dbReference>
<keyword evidence="12" id="KW-0143">Chaperone</keyword>
<dbReference type="PROSITE" id="PS50076">
    <property type="entry name" value="DNAJ_2"/>
    <property type="match status" value="1"/>
</dbReference>
<keyword evidence="4 13" id="KW-0479">Metal-binding</keyword>
<dbReference type="InterPro" id="IPR001305">
    <property type="entry name" value="HSP_DnaJ_Cys-rich_dom"/>
</dbReference>
<dbReference type="SUPFAM" id="SSF49493">
    <property type="entry name" value="HSP40/DnaJ peptide-binding domain"/>
    <property type="match status" value="2"/>
</dbReference>
<evidence type="ECO:0000256" key="4">
    <source>
        <dbReference type="ARBA" id="ARBA00022723"/>
    </source>
</evidence>
<dbReference type="GO" id="GO:0005102">
    <property type="term" value="F:signaling receptor binding"/>
    <property type="evidence" value="ECO:0007669"/>
    <property type="project" value="UniProtKB-ARBA"/>
</dbReference>
<keyword evidence="7 13" id="KW-0862">Zinc</keyword>
<dbReference type="SMART" id="SM00271">
    <property type="entry name" value="DnaJ"/>
    <property type="match status" value="1"/>
</dbReference>
<dbReference type="InterPro" id="IPR051938">
    <property type="entry name" value="Apopto_cytoskel_mod"/>
</dbReference>
<evidence type="ECO:0000259" key="15">
    <source>
        <dbReference type="PROSITE" id="PS51188"/>
    </source>
</evidence>
<dbReference type="CDD" id="cd10719">
    <property type="entry name" value="DnaJ_zf"/>
    <property type="match status" value="1"/>
</dbReference>
<dbReference type="Gene3D" id="2.60.260.20">
    <property type="entry name" value="Urease metallochaperone UreE, N-terminal domain"/>
    <property type="match status" value="2"/>
</dbReference>
<dbReference type="PANTHER" id="PTHR44145">
    <property type="entry name" value="DNAJ HOMOLOG SUBFAMILY A MEMBER 3, MITOCHONDRIAL"/>
    <property type="match status" value="1"/>
</dbReference>
<dbReference type="CDD" id="cd06257">
    <property type="entry name" value="DnaJ"/>
    <property type="match status" value="1"/>
</dbReference>
<feature type="zinc finger region" description="CR-type" evidence="13">
    <location>
        <begin position="182"/>
        <end position="260"/>
    </location>
</feature>
<comment type="subcellular location">
    <subcellularLocation>
        <location evidence="2">Membrane</location>
    </subcellularLocation>
    <subcellularLocation>
        <location evidence="1">Mitochondrion</location>
    </subcellularLocation>
</comment>
<evidence type="ECO:0000259" key="14">
    <source>
        <dbReference type="PROSITE" id="PS50076"/>
    </source>
</evidence>
<dbReference type="AlphaFoldDB" id="A0A177B180"/>
<evidence type="ECO:0000256" key="12">
    <source>
        <dbReference type="ARBA" id="ARBA00023186"/>
    </source>
</evidence>
<dbReference type="InterPro" id="IPR012724">
    <property type="entry name" value="DnaJ"/>
</dbReference>
<dbReference type="FunFam" id="2.60.260.20:FF:000005">
    <property type="entry name" value="Chaperone protein dnaJ 1, mitochondrial"/>
    <property type="match status" value="1"/>
</dbReference>
<gene>
    <name evidence="16" type="ORF">A3Q56_04231</name>
</gene>
<evidence type="ECO:0000256" key="9">
    <source>
        <dbReference type="ARBA" id="ARBA00022990"/>
    </source>
</evidence>
<dbReference type="GO" id="GO:0007005">
    <property type="term" value="P:mitochondrion organization"/>
    <property type="evidence" value="ECO:0007669"/>
    <property type="project" value="TreeGrafter"/>
</dbReference>
<evidence type="ECO:0000256" key="8">
    <source>
        <dbReference type="ARBA" id="ARBA00022946"/>
    </source>
</evidence>
<evidence type="ECO:0000256" key="11">
    <source>
        <dbReference type="ARBA" id="ARBA00023136"/>
    </source>
</evidence>
<keyword evidence="11" id="KW-0472">Membrane</keyword>
<evidence type="ECO:0000256" key="1">
    <source>
        <dbReference type="ARBA" id="ARBA00004173"/>
    </source>
</evidence>
<evidence type="ECO:0000256" key="6">
    <source>
        <dbReference type="ARBA" id="ARBA00022771"/>
    </source>
</evidence>
<dbReference type="InterPro" id="IPR002939">
    <property type="entry name" value="DnaJ_C"/>
</dbReference>